<feature type="compositionally biased region" description="Basic and acidic residues" evidence="1">
    <location>
        <begin position="15"/>
        <end position="28"/>
    </location>
</feature>
<dbReference type="Proteomes" id="UP001174909">
    <property type="component" value="Unassembled WGS sequence"/>
</dbReference>
<dbReference type="EMBL" id="CASHTH010002303">
    <property type="protein sequence ID" value="CAI8027865.1"/>
    <property type="molecule type" value="Genomic_DNA"/>
</dbReference>
<evidence type="ECO:0000313" key="3">
    <source>
        <dbReference type="Proteomes" id="UP001174909"/>
    </source>
</evidence>
<gene>
    <name evidence="2" type="ORF">GBAR_LOCUS15864</name>
</gene>
<protein>
    <submittedName>
        <fullName evidence="2">Uncharacterized protein</fullName>
    </submittedName>
</protein>
<proteinExistence type="predicted"/>
<sequence>MQDVVFREDKVCRDGQPRHEGVRDRAAGGERWSGAAVEGPPGNKKSTRQEMSVFMFNKQTPDFEKLHKNSVR</sequence>
<organism evidence="2 3">
    <name type="scientific">Geodia barretti</name>
    <name type="common">Barrett's horny sponge</name>
    <dbReference type="NCBI Taxonomy" id="519541"/>
    <lineage>
        <taxon>Eukaryota</taxon>
        <taxon>Metazoa</taxon>
        <taxon>Porifera</taxon>
        <taxon>Demospongiae</taxon>
        <taxon>Heteroscleromorpha</taxon>
        <taxon>Tetractinellida</taxon>
        <taxon>Astrophorina</taxon>
        <taxon>Geodiidae</taxon>
        <taxon>Geodia</taxon>
    </lineage>
</organism>
<reference evidence="2" key="1">
    <citation type="submission" date="2023-03" db="EMBL/GenBank/DDBJ databases">
        <authorList>
            <person name="Steffen K."/>
            <person name="Cardenas P."/>
        </authorList>
    </citation>
    <scope>NUCLEOTIDE SEQUENCE</scope>
</reference>
<dbReference type="AlphaFoldDB" id="A0AA35WV76"/>
<feature type="region of interest" description="Disordered" evidence="1">
    <location>
        <begin position="15"/>
        <end position="47"/>
    </location>
</feature>
<accession>A0AA35WV76</accession>
<evidence type="ECO:0000256" key="1">
    <source>
        <dbReference type="SAM" id="MobiDB-lite"/>
    </source>
</evidence>
<comment type="caution">
    <text evidence="2">The sequence shown here is derived from an EMBL/GenBank/DDBJ whole genome shotgun (WGS) entry which is preliminary data.</text>
</comment>
<keyword evidence="3" id="KW-1185">Reference proteome</keyword>
<evidence type="ECO:0000313" key="2">
    <source>
        <dbReference type="EMBL" id="CAI8027865.1"/>
    </source>
</evidence>
<name>A0AA35WV76_GEOBA</name>